<dbReference type="PANTHER" id="PTHR30005:SF0">
    <property type="entry name" value="RETROGRADE REGULATION PROTEIN 2"/>
    <property type="match status" value="1"/>
</dbReference>
<evidence type="ECO:0000259" key="2">
    <source>
        <dbReference type="Pfam" id="PF02541"/>
    </source>
</evidence>
<evidence type="ECO:0000256" key="1">
    <source>
        <dbReference type="ARBA" id="ARBA00007125"/>
    </source>
</evidence>
<dbReference type="PANTHER" id="PTHR30005">
    <property type="entry name" value="EXOPOLYPHOSPHATASE"/>
    <property type="match status" value="1"/>
</dbReference>
<dbReference type="InterPro" id="IPR003695">
    <property type="entry name" value="Ppx_GppA_N"/>
</dbReference>
<name>A0A0E4G9A0_9FIRM</name>
<organism evidence="3 4">
    <name type="scientific">Syntrophomonas zehnderi OL-4</name>
    <dbReference type="NCBI Taxonomy" id="690567"/>
    <lineage>
        <taxon>Bacteria</taxon>
        <taxon>Bacillati</taxon>
        <taxon>Bacillota</taxon>
        <taxon>Clostridia</taxon>
        <taxon>Eubacteriales</taxon>
        <taxon>Syntrophomonadaceae</taxon>
        <taxon>Syntrophomonas</taxon>
    </lineage>
</organism>
<protein>
    <submittedName>
        <fullName evidence="3">Ppx/GppA phosphatase</fullName>
    </submittedName>
</protein>
<dbReference type="Pfam" id="PF02541">
    <property type="entry name" value="Ppx-GppA"/>
    <property type="match status" value="1"/>
</dbReference>
<dbReference type="SUPFAM" id="SSF53067">
    <property type="entry name" value="Actin-like ATPase domain"/>
    <property type="match status" value="2"/>
</dbReference>
<gene>
    <name evidence="3" type="ORF">478</name>
</gene>
<dbReference type="InterPro" id="IPR050273">
    <property type="entry name" value="GppA/Ppx_hydrolase"/>
</dbReference>
<dbReference type="CDD" id="cd24054">
    <property type="entry name" value="ASKHA_NBD_AaPPX-GppA_MtPPX2-like"/>
    <property type="match status" value="1"/>
</dbReference>
<dbReference type="Gene3D" id="3.30.420.150">
    <property type="entry name" value="Exopolyphosphatase. Domain 2"/>
    <property type="match status" value="1"/>
</dbReference>
<dbReference type="EMBL" id="CGIH01000005">
    <property type="protein sequence ID" value="CFX10646.1"/>
    <property type="molecule type" value="Genomic_DNA"/>
</dbReference>
<dbReference type="Proteomes" id="UP000045545">
    <property type="component" value="Unassembled WGS sequence"/>
</dbReference>
<dbReference type="AlphaFoldDB" id="A0A0E4G9A0"/>
<comment type="similarity">
    <text evidence="1">Belongs to the GppA/Ppx family.</text>
</comment>
<keyword evidence="4" id="KW-1185">Reference proteome</keyword>
<dbReference type="GO" id="GO:0016462">
    <property type="term" value="F:pyrophosphatase activity"/>
    <property type="evidence" value="ECO:0007669"/>
    <property type="project" value="TreeGrafter"/>
</dbReference>
<proteinExistence type="inferred from homology"/>
<sequence length="303" mass="33064">MKYAAIDIGTNSCRLFIAEFDGKRMIPLYKDLKTTRIGQGLNDTGLIKPEALSRTLACLTDYHQILVDWGVAKYQAIATSAVREAINGQDFVQQAAAHSRIKVDIISGEAEARLSYQGVVKGLSLKHPPLVVDLGGGSMEFICEPDFVLSIPLGAVRATELNMSAAEISRHLDPIQEFQHRFGEHQLVFTGGTASSLAAIKLGLATFEPSLVHGCRLSRTEIDDLYELLARTPLSKRRGLPGLQPERADIIVAGALIVKTTLAKLDKTELYISENDLLQGIIWSLIEADSTDFADFSGNNGQR</sequence>
<accession>A0A0E4G9A0</accession>
<dbReference type="OrthoDB" id="9807195at2"/>
<dbReference type="RefSeq" id="WP_046495360.1">
    <property type="nucleotide sequence ID" value="NZ_CGIH01000005.1"/>
</dbReference>
<feature type="domain" description="Ppx/GppA phosphatase N-terminal" evidence="2">
    <location>
        <begin position="17"/>
        <end position="286"/>
    </location>
</feature>
<evidence type="ECO:0000313" key="4">
    <source>
        <dbReference type="Proteomes" id="UP000045545"/>
    </source>
</evidence>
<evidence type="ECO:0000313" key="3">
    <source>
        <dbReference type="EMBL" id="CFX10646.1"/>
    </source>
</evidence>
<dbReference type="STRING" id="690567.478"/>
<reference evidence="3 4" key="1">
    <citation type="submission" date="2015-03" db="EMBL/GenBank/DDBJ databases">
        <authorList>
            <person name="Murphy D."/>
        </authorList>
    </citation>
    <scope>NUCLEOTIDE SEQUENCE [LARGE SCALE GENOMIC DNA]</scope>
    <source>
        <strain evidence="3 4">OL-4</strain>
    </source>
</reference>
<dbReference type="InterPro" id="IPR043129">
    <property type="entry name" value="ATPase_NBD"/>
</dbReference>
<dbReference type="Gene3D" id="3.30.420.40">
    <property type="match status" value="1"/>
</dbReference>